<organism evidence="5 6">
    <name type="scientific">Flexivirga caeni</name>
    <dbReference type="NCBI Taxonomy" id="2294115"/>
    <lineage>
        <taxon>Bacteria</taxon>
        <taxon>Bacillati</taxon>
        <taxon>Actinomycetota</taxon>
        <taxon>Actinomycetes</taxon>
        <taxon>Micrococcales</taxon>
        <taxon>Dermacoccaceae</taxon>
        <taxon>Flexivirga</taxon>
    </lineage>
</organism>
<evidence type="ECO:0000256" key="2">
    <source>
        <dbReference type="ARBA" id="ARBA00022801"/>
    </source>
</evidence>
<proteinExistence type="inferred from homology"/>
<evidence type="ECO:0000256" key="3">
    <source>
        <dbReference type="PROSITE-ProRule" id="PRU01106"/>
    </source>
</evidence>
<evidence type="ECO:0000313" key="5">
    <source>
        <dbReference type="EMBL" id="RNI22141.1"/>
    </source>
</evidence>
<accession>A0A3M9M999</accession>
<feature type="domain" description="HotDog ACOT-type" evidence="4">
    <location>
        <begin position="23"/>
        <end position="136"/>
    </location>
</feature>
<dbReference type="GO" id="GO:0005829">
    <property type="term" value="C:cytosol"/>
    <property type="evidence" value="ECO:0007669"/>
    <property type="project" value="TreeGrafter"/>
</dbReference>
<dbReference type="PANTHER" id="PTHR11049:SF16">
    <property type="entry name" value="PROTEIN VDLD"/>
    <property type="match status" value="1"/>
</dbReference>
<comment type="caution">
    <text evidence="5">The sequence shown here is derived from an EMBL/GenBank/DDBJ whole genome shotgun (WGS) entry which is preliminary data.</text>
</comment>
<dbReference type="InterPro" id="IPR040170">
    <property type="entry name" value="Cytosol_ACT"/>
</dbReference>
<comment type="similarity">
    <text evidence="1">Belongs to the acyl coenzyme A hydrolase family.</text>
</comment>
<name>A0A3M9M999_9MICO</name>
<dbReference type="InterPro" id="IPR029069">
    <property type="entry name" value="HotDog_dom_sf"/>
</dbReference>
<evidence type="ECO:0000256" key="1">
    <source>
        <dbReference type="ARBA" id="ARBA00010458"/>
    </source>
</evidence>
<reference evidence="5 6" key="1">
    <citation type="submission" date="2018-11" db="EMBL/GenBank/DDBJ databases">
        <title>Draft genome of Simplicispira Flexivirga sp. BO-16.</title>
        <authorList>
            <person name="Im W.T."/>
        </authorList>
    </citation>
    <scope>NUCLEOTIDE SEQUENCE [LARGE SCALE GENOMIC DNA]</scope>
    <source>
        <strain evidence="5 6">BO-16</strain>
    </source>
</reference>
<dbReference type="GO" id="GO:0006637">
    <property type="term" value="P:acyl-CoA metabolic process"/>
    <property type="evidence" value="ECO:0007669"/>
    <property type="project" value="TreeGrafter"/>
</dbReference>
<keyword evidence="2 3" id="KW-0378">Hydrolase</keyword>
<dbReference type="Pfam" id="PF03061">
    <property type="entry name" value="4HBT"/>
    <property type="match status" value="1"/>
</dbReference>
<evidence type="ECO:0000313" key="6">
    <source>
        <dbReference type="Proteomes" id="UP000271678"/>
    </source>
</evidence>
<evidence type="ECO:0000259" key="4">
    <source>
        <dbReference type="PROSITE" id="PS51770"/>
    </source>
</evidence>
<dbReference type="AlphaFoldDB" id="A0A3M9M999"/>
<dbReference type="RefSeq" id="WP_123271182.1">
    <property type="nucleotide sequence ID" value="NZ_RJJQ01000008.1"/>
</dbReference>
<dbReference type="InterPro" id="IPR033120">
    <property type="entry name" value="HOTDOG_ACOT"/>
</dbReference>
<dbReference type="Gene3D" id="3.10.129.10">
    <property type="entry name" value="Hotdog Thioesterase"/>
    <property type="match status" value="1"/>
</dbReference>
<dbReference type="CDD" id="cd03442">
    <property type="entry name" value="BFIT_BACH"/>
    <property type="match status" value="1"/>
</dbReference>
<sequence>MTDPGWAGRKAVLTDRLEDKPPAVSAITLAHIMGPGDTNLYGTVHGGVVMKLIDDAAAAAAARHSGGPAVTVSVDQLNFLAPAQVGDLLKVTAVVAAVGRSSLDVLTTVFAERWNRPGEERQIVRAFLTFVAVDADGTPRTVPRLLVESSEDRAREAEARRQRSRR</sequence>
<dbReference type="SUPFAM" id="SSF54637">
    <property type="entry name" value="Thioesterase/thiol ester dehydrase-isomerase"/>
    <property type="match status" value="1"/>
</dbReference>
<protein>
    <submittedName>
        <fullName evidence="5">Acyl-CoA thioesterase</fullName>
    </submittedName>
</protein>
<dbReference type="InterPro" id="IPR006683">
    <property type="entry name" value="Thioestr_dom"/>
</dbReference>
<dbReference type="Proteomes" id="UP000271678">
    <property type="component" value="Unassembled WGS sequence"/>
</dbReference>
<gene>
    <name evidence="5" type="ORF">EFY87_09160</name>
</gene>
<dbReference type="PANTHER" id="PTHR11049">
    <property type="entry name" value="ACYL COENZYME A THIOESTER HYDROLASE"/>
    <property type="match status" value="1"/>
</dbReference>
<dbReference type="OrthoDB" id="9809430at2"/>
<dbReference type="EMBL" id="RJJQ01000008">
    <property type="protein sequence ID" value="RNI22141.1"/>
    <property type="molecule type" value="Genomic_DNA"/>
</dbReference>
<keyword evidence="6" id="KW-1185">Reference proteome</keyword>
<dbReference type="PROSITE" id="PS51770">
    <property type="entry name" value="HOTDOG_ACOT"/>
    <property type="match status" value="1"/>
</dbReference>
<dbReference type="GO" id="GO:0052816">
    <property type="term" value="F:long-chain fatty acyl-CoA hydrolase activity"/>
    <property type="evidence" value="ECO:0007669"/>
    <property type="project" value="TreeGrafter"/>
</dbReference>